<feature type="chain" id="PRO_5043833296" evidence="1">
    <location>
        <begin position="28"/>
        <end position="362"/>
    </location>
</feature>
<comment type="caution">
    <text evidence="2">The sequence shown here is derived from an EMBL/GenBank/DDBJ whole genome shotgun (WGS) entry which is preliminary data.</text>
</comment>
<feature type="signal peptide" evidence="1">
    <location>
        <begin position="1"/>
        <end position="27"/>
    </location>
</feature>
<dbReference type="EMBL" id="JBBPFD010000001">
    <property type="protein sequence ID" value="KAK7945179.1"/>
    <property type="molecule type" value="Genomic_DNA"/>
</dbReference>
<evidence type="ECO:0000313" key="2">
    <source>
        <dbReference type="EMBL" id="KAK7945179.1"/>
    </source>
</evidence>
<dbReference type="AlphaFoldDB" id="A0AAW0Q6G1"/>
<keyword evidence="1" id="KW-0732">Signal</keyword>
<organism evidence="2 3">
    <name type="scientific">Mugilogobius chulae</name>
    <name type="common">yellowstripe goby</name>
    <dbReference type="NCBI Taxonomy" id="88201"/>
    <lineage>
        <taxon>Eukaryota</taxon>
        <taxon>Metazoa</taxon>
        <taxon>Chordata</taxon>
        <taxon>Craniata</taxon>
        <taxon>Vertebrata</taxon>
        <taxon>Euteleostomi</taxon>
        <taxon>Actinopterygii</taxon>
        <taxon>Neopterygii</taxon>
        <taxon>Teleostei</taxon>
        <taxon>Neoteleostei</taxon>
        <taxon>Acanthomorphata</taxon>
        <taxon>Gobiaria</taxon>
        <taxon>Gobiiformes</taxon>
        <taxon>Gobioidei</taxon>
        <taxon>Gobiidae</taxon>
        <taxon>Gobionellinae</taxon>
        <taxon>Mugilogobius</taxon>
    </lineage>
</organism>
<gene>
    <name evidence="2" type="ORF">WMY93_000907</name>
</gene>
<reference evidence="3" key="1">
    <citation type="submission" date="2024-04" db="EMBL/GenBank/DDBJ databases">
        <title>Salinicola lusitanus LLJ914,a marine bacterium isolated from the Okinawa Trough.</title>
        <authorList>
            <person name="Li J."/>
        </authorList>
    </citation>
    <scope>NUCLEOTIDE SEQUENCE [LARGE SCALE GENOMIC DNA]</scope>
</reference>
<name>A0AAW0Q6G1_9GOBI</name>
<dbReference type="Proteomes" id="UP001460270">
    <property type="component" value="Unassembled WGS sequence"/>
</dbReference>
<accession>A0AAW0Q6G1</accession>
<evidence type="ECO:0000256" key="1">
    <source>
        <dbReference type="SAM" id="SignalP"/>
    </source>
</evidence>
<sequence>MAAGGTGAVTALLLYTLVINFRPPTLNSDFGHLITRQKQQYFYHKPLNKSLDYFYNHRHFPSHAGTNIGFGKHLLAVSLVFPSLYRQSNRKTNKSTSQQWTNTLIITICLILSGDIHPCPGPSPLHATPPEGTTDSTTSVERFTSFLEVCSLNDALRCDFDNTNLSYPSSSRVAVDATGVSQAVPGDGGRWCTRDSPVGTGVCGATSVERLVTIREVCPLDNVLHGHRDNTNASSPSPSLCDAADDAGESRANVVDVGVLRALGPLFGTTVCEARCGLRESLDHTVGTVDAGSKNLSGGPKSKHLLCGFTCTCTQSHECLPARCAADHKLSEIIYMQRHLQNGLNNAKGPQYNSHAAYNSDY</sequence>
<keyword evidence="3" id="KW-1185">Reference proteome</keyword>
<protein>
    <submittedName>
        <fullName evidence="2">Uncharacterized protein</fullName>
    </submittedName>
</protein>
<proteinExistence type="predicted"/>
<evidence type="ECO:0000313" key="3">
    <source>
        <dbReference type="Proteomes" id="UP001460270"/>
    </source>
</evidence>